<dbReference type="Proteomes" id="UP001281410">
    <property type="component" value="Unassembled WGS sequence"/>
</dbReference>
<reference evidence="1" key="1">
    <citation type="journal article" date="2023" name="Plant J.">
        <title>Genome sequences and population genomics provide insights into the demographic history, inbreeding, and mutation load of two 'living fossil' tree species of Dipteronia.</title>
        <authorList>
            <person name="Feng Y."/>
            <person name="Comes H.P."/>
            <person name="Chen J."/>
            <person name="Zhu S."/>
            <person name="Lu R."/>
            <person name="Zhang X."/>
            <person name="Li P."/>
            <person name="Qiu J."/>
            <person name="Olsen K.M."/>
            <person name="Qiu Y."/>
        </authorList>
    </citation>
    <scope>NUCLEOTIDE SEQUENCE</scope>
    <source>
        <strain evidence="1">NBL</strain>
    </source>
</reference>
<sequence length="106" mass="12078">MFSGFALISRDRKLNDSENHFELFTAETFNEIPEKTSGEVDEEHSYRKHRSITPGSIKEFNFDKAEGENSDKPSSSSECFASLRSDDGRLDGLIYCRGVRIVSYPF</sequence>
<comment type="caution">
    <text evidence="1">The sequence shown here is derived from an EMBL/GenBank/DDBJ whole genome shotgun (WGS) entry which is preliminary data.</text>
</comment>
<proteinExistence type="predicted"/>
<accession>A0AAE0B1U0</accession>
<dbReference type="AlphaFoldDB" id="A0AAE0B1U0"/>
<protein>
    <submittedName>
        <fullName evidence="1">Uncharacterized protein</fullName>
    </submittedName>
</protein>
<keyword evidence="2" id="KW-1185">Reference proteome</keyword>
<evidence type="ECO:0000313" key="1">
    <source>
        <dbReference type="EMBL" id="KAK3227787.1"/>
    </source>
</evidence>
<organism evidence="1 2">
    <name type="scientific">Dipteronia sinensis</name>
    <dbReference type="NCBI Taxonomy" id="43782"/>
    <lineage>
        <taxon>Eukaryota</taxon>
        <taxon>Viridiplantae</taxon>
        <taxon>Streptophyta</taxon>
        <taxon>Embryophyta</taxon>
        <taxon>Tracheophyta</taxon>
        <taxon>Spermatophyta</taxon>
        <taxon>Magnoliopsida</taxon>
        <taxon>eudicotyledons</taxon>
        <taxon>Gunneridae</taxon>
        <taxon>Pentapetalae</taxon>
        <taxon>rosids</taxon>
        <taxon>malvids</taxon>
        <taxon>Sapindales</taxon>
        <taxon>Sapindaceae</taxon>
        <taxon>Hippocastanoideae</taxon>
        <taxon>Acereae</taxon>
        <taxon>Dipteronia</taxon>
    </lineage>
</organism>
<gene>
    <name evidence="1" type="ORF">Dsin_007649</name>
</gene>
<evidence type="ECO:0000313" key="2">
    <source>
        <dbReference type="Proteomes" id="UP001281410"/>
    </source>
</evidence>
<dbReference type="EMBL" id="JANJYJ010000002">
    <property type="protein sequence ID" value="KAK3227787.1"/>
    <property type="molecule type" value="Genomic_DNA"/>
</dbReference>
<name>A0AAE0B1U0_9ROSI</name>